<accession>A0ABY4ECR2</accession>
<feature type="chain" id="PRO_5046682230" description="Peptidase inhibitor I78 family protein" evidence="1">
    <location>
        <begin position="21"/>
        <end position="94"/>
    </location>
</feature>
<evidence type="ECO:0000313" key="2">
    <source>
        <dbReference type="EMBL" id="UOO93532.1"/>
    </source>
</evidence>
<keyword evidence="1" id="KW-0732">Signal</keyword>
<evidence type="ECO:0000313" key="3">
    <source>
        <dbReference type="Proteomes" id="UP000832034"/>
    </source>
</evidence>
<dbReference type="Gene3D" id="3.30.10.10">
    <property type="entry name" value="Trypsin Inhibitor V, subunit A"/>
    <property type="match status" value="1"/>
</dbReference>
<evidence type="ECO:0000256" key="1">
    <source>
        <dbReference type="SAM" id="SignalP"/>
    </source>
</evidence>
<dbReference type="PROSITE" id="PS51257">
    <property type="entry name" value="PROKAR_LIPOPROTEIN"/>
    <property type="match status" value="1"/>
</dbReference>
<name>A0ABY4ECR2_VITST</name>
<proteinExistence type="predicted"/>
<reference evidence="2" key="2">
    <citation type="journal article" date="2022" name="Res Sq">
        <title>Evolution of multicellular longitudinally dividing oral cavity symbionts (Neisseriaceae).</title>
        <authorList>
            <person name="Nyongesa S."/>
            <person name="Weber P."/>
            <person name="Bernet E."/>
            <person name="Pullido F."/>
            <person name="Nieckarz M."/>
            <person name="Delaby M."/>
            <person name="Nieves C."/>
            <person name="Viehboeck T."/>
            <person name="Krause N."/>
            <person name="Rivera-Millot A."/>
            <person name="Nakamura A."/>
            <person name="Vischer N."/>
            <person name="VanNieuwenhze M."/>
            <person name="Brun Y."/>
            <person name="Cava F."/>
            <person name="Bulgheresi S."/>
            <person name="Veyrier F."/>
        </authorList>
    </citation>
    <scope>NUCLEOTIDE SEQUENCE</scope>
    <source>
        <strain evidence="2">SAG 1488-6</strain>
    </source>
</reference>
<evidence type="ECO:0008006" key="4">
    <source>
        <dbReference type="Google" id="ProtNLM"/>
    </source>
</evidence>
<sequence>MKTILLSALVLVVSVLSACASSGQPAQYSACRSDGAAALVGRSNLNDAQIKEITGANMVRRMLPNQPVTKDQRLDRVNVIIDVPTKQIIRASCG</sequence>
<organism evidence="2 3">
    <name type="scientific">Vitreoscilla stercoraria</name>
    <dbReference type="NCBI Taxonomy" id="61"/>
    <lineage>
        <taxon>Bacteria</taxon>
        <taxon>Pseudomonadati</taxon>
        <taxon>Pseudomonadota</taxon>
        <taxon>Betaproteobacteria</taxon>
        <taxon>Neisseriales</taxon>
        <taxon>Neisseriaceae</taxon>
        <taxon>Vitreoscilla</taxon>
    </lineage>
</organism>
<dbReference type="Proteomes" id="UP000832034">
    <property type="component" value="Chromosome"/>
</dbReference>
<dbReference type="EMBL" id="CP091512">
    <property type="protein sequence ID" value="UOO93532.1"/>
    <property type="molecule type" value="Genomic_DNA"/>
</dbReference>
<gene>
    <name evidence="2" type="ORF">LVJ81_05770</name>
</gene>
<keyword evidence="3" id="KW-1185">Reference proteome</keyword>
<feature type="signal peptide" evidence="1">
    <location>
        <begin position="1"/>
        <end position="20"/>
    </location>
</feature>
<dbReference type="RefSeq" id="WP_019957735.1">
    <property type="nucleotide sequence ID" value="NZ_CP091512.1"/>
</dbReference>
<reference evidence="2" key="1">
    <citation type="submission" date="2021-12" db="EMBL/GenBank/DDBJ databases">
        <authorList>
            <person name="Veyrier F.J."/>
        </authorList>
    </citation>
    <scope>NUCLEOTIDE SEQUENCE</scope>
    <source>
        <strain evidence="2">SAG 1488-6</strain>
    </source>
</reference>
<protein>
    <recommendedName>
        <fullName evidence="4">Peptidase inhibitor I78 family protein</fullName>
    </recommendedName>
</protein>